<keyword evidence="18" id="KW-1185">Reference proteome</keyword>
<evidence type="ECO:0000256" key="7">
    <source>
        <dbReference type="ARBA" id="ARBA00023012"/>
    </source>
</evidence>
<dbReference type="PROSITE" id="PS50110">
    <property type="entry name" value="RESPONSE_REGULATORY"/>
    <property type="match status" value="1"/>
</dbReference>
<keyword evidence="3" id="KW-0813">Transport</keyword>
<evidence type="ECO:0000256" key="11">
    <source>
        <dbReference type="ARBA" id="ARBA00023163"/>
    </source>
</evidence>
<evidence type="ECO:0000256" key="14">
    <source>
        <dbReference type="PROSITE-ProRule" id="PRU01091"/>
    </source>
</evidence>
<dbReference type="SMART" id="SM00862">
    <property type="entry name" value="Trans_reg_C"/>
    <property type="match status" value="1"/>
</dbReference>
<comment type="function">
    <text evidence="12">This protein is a positive regulator for the phosphate regulon. Transcription of this operon is positively regulated by PhoB and PhoR when phosphate is limited.</text>
</comment>
<keyword evidence="9 14" id="KW-0238">DNA-binding</keyword>
<evidence type="ECO:0000256" key="4">
    <source>
        <dbReference type="ARBA" id="ARBA00022490"/>
    </source>
</evidence>
<evidence type="ECO:0000256" key="10">
    <source>
        <dbReference type="ARBA" id="ARBA00023159"/>
    </source>
</evidence>
<dbReference type="Gene3D" id="6.10.250.690">
    <property type="match status" value="1"/>
</dbReference>
<dbReference type="InterPro" id="IPR036388">
    <property type="entry name" value="WH-like_DNA-bd_sf"/>
</dbReference>
<comment type="caution">
    <text evidence="17">The sequence shown here is derived from an EMBL/GenBank/DDBJ whole genome shotgun (WGS) entry which is preliminary data.</text>
</comment>
<dbReference type="Pfam" id="PF00072">
    <property type="entry name" value="Response_reg"/>
    <property type="match status" value="1"/>
</dbReference>
<evidence type="ECO:0000256" key="5">
    <source>
        <dbReference type="ARBA" id="ARBA00022553"/>
    </source>
</evidence>
<accession>A0ABV7H428</accession>
<evidence type="ECO:0000256" key="9">
    <source>
        <dbReference type="ARBA" id="ARBA00023125"/>
    </source>
</evidence>
<evidence type="ECO:0000256" key="12">
    <source>
        <dbReference type="ARBA" id="ARBA00024735"/>
    </source>
</evidence>
<keyword evidence="10" id="KW-0010">Activator</keyword>
<sequence length="229" mass="25155">MADTSILLVEDEPGIAELVRFTLSTSGYTVHIAPNVKAAQNTLQLNLPSAMILDWMLPDESGVKFLRTLRSDKRTKGLPVIMLTARGQEHDKVAGLDAGADDYVTKPFSPSELLARLRAVLRRRQPEHAGEVLTGLGLTLDPVKHRVTAQGKDVNLGPTEFRLLNALMAYPGRVFSRQQLLDIVWGNSVVVEERTVDVHVLRLRKALAEAGLEEPVRTVRGVGYAFAGE</sequence>
<dbReference type="CDD" id="cd00383">
    <property type="entry name" value="trans_reg_C"/>
    <property type="match status" value="1"/>
</dbReference>
<evidence type="ECO:0000256" key="8">
    <source>
        <dbReference type="ARBA" id="ARBA00023015"/>
    </source>
</evidence>
<feature type="DNA-binding region" description="OmpR/PhoB-type" evidence="14">
    <location>
        <begin position="130"/>
        <end position="228"/>
    </location>
</feature>
<dbReference type="NCBIfam" id="TIGR02154">
    <property type="entry name" value="PhoB"/>
    <property type="match status" value="1"/>
</dbReference>
<evidence type="ECO:0000256" key="2">
    <source>
        <dbReference type="ARBA" id="ARBA00013332"/>
    </source>
</evidence>
<dbReference type="Pfam" id="PF00486">
    <property type="entry name" value="Trans_reg_C"/>
    <property type="match status" value="1"/>
</dbReference>
<dbReference type="EMBL" id="JBHRTI010000003">
    <property type="protein sequence ID" value="MFC3146366.1"/>
    <property type="molecule type" value="Genomic_DNA"/>
</dbReference>
<feature type="domain" description="OmpR/PhoB-type" evidence="16">
    <location>
        <begin position="130"/>
        <end position="228"/>
    </location>
</feature>
<dbReference type="InterPro" id="IPR001789">
    <property type="entry name" value="Sig_transdc_resp-reg_receiver"/>
</dbReference>
<dbReference type="Proteomes" id="UP001595556">
    <property type="component" value="Unassembled WGS sequence"/>
</dbReference>
<comment type="subcellular location">
    <subcellularLocation>
        <location evidence="1">Cytoplasm</location>
    </subcellularLocation>
</comment>
<evidence type="ECO:0000313" key="18">
    <source>
        <dbReference type="Proteomes" id="UP001595556"/>
    </source>
</evidence>
<proteinExistence type="predicted"/>
<keyword evidence="7" id="KW-0902">Two-component regulatory system</keyword>
<dbReference type="InterPro" id="IPR001867">
    <property type="entry name" value="OmpR/PhoB-type_DNA-bd"/>
</dbReference>
<protein>
    <recommendedName>
        <fullName evidence="2">Phosphate regulon transcriptional regulatory protein PhoB</fullName>
    </recommendedName>
</protein>
<evidence type="ECO:0000256" key="3">
    <source>
        <dbReference type="ARBA" id="ARBA00022448"/>
    </source>
</evidence>
<evidence type="ECO:0000259" key="15">
    <source>
        <dbReference type="PROSITE" id="PS50110"/>
    </source>
</evidence>
<dbReference type="Gene3D" id="3.40.50.2300">
    <property type="match status" value="1"/>
</dbReference>
<reference evidence="18" key="1">
    <citation type="journal article" date="2019" name="Int. J. Syst. Evol. Microbiol.">
        <title>The Global Catalogue of Microorganisms (GCM) 10K type strain sequencing project: providing services to taxonomists for standard genome sequencing and annotation.</title>
        <authorList>
            <consortium name="The Broad Institute Genomics Platform"/>
            <consortium name="The Broad Institute Genome Sequencing Center for Infectious Disease"/>
            <person name="Wu L."/>
            <person name="Ma J."/>
        </authorList>
    </citation>
    <scope>NUCLEOTIDE SEQUENCE [LARGE SCALE GENOMIC DNA]</scope>
    <source>
        <strain evidence="18">KCTC 52168</strain>
    </source>
</reference>
<dbReference type="SUPFAM" id="SSF46894">
    <property type="entry name" value="C-terminal effector domain of the bipartite response regulators"/>
    <property type="match status" value="1"/>
</dbReference>
<evidence type="ECO:0000256" key="13">
    <source>
        <dbReference type="PROSITE-ProRule" id="PRU00169"/>
    </source>
</evidence>
<keyword evidence="5 13" id="KW-0597">Phosphoprotein</keyword>
<keyword evidence="4" id="KW-0963">Cytoplasm</keyword>
<name>A0ABV7H428_9BURK</name>
<dbReference type="PROSITE" id="PS51755">
    <property type="entry name" value="OMPR_PHOB"/>
    <property type="match status" value="1"/>
</dbReference>
<feature type="domain" description="Response regulatory" evidence="15">
    <location>
        <begin position="5"/>
        <end position="121"/>
    </location>
</feature>
<evidence type="ECO:0000259" key="16">
    <source>
        <dbReference type="PROSITE" id="PS51755"/>
    </source>
</evidence>
<dbReference type="InterPro" id="IPR039420">
    <property type="entry name" value="WalR-like"/>
</dbReference>
<keyword evidence="11" id="KW-0804">Transcription</keyword>
<feature type="modified residue" description="4-aspartylphosphate" evidence="13">
    <location>
        <position position="54"/>
    </location>
</feature>
<dbReference type="SMART" id="SM00448">
    <property type="entry name" value="REC"/>
    <property type="match status" value="1"/>
</dbReference>
<dbReference type="RefSeq" id="WP_377300638.1">
    <property type="nucleotide sequence ID" value="NZ_CP180191.1"/>
</dbReference>
<dbReference type="PANTHER" id="PTHR48111:SF40">
    <property type="entry name" value="PHOSPHATE REGULON TRANSCRIPTIONAL REGULATORY PROTEIN PHOB"/>
    <property type="match status" value="1"/>
</dbReference>
<dbReference type="SUPFAM" id="SSF52172">
    <property type="entry name" value="CheY-like"/>
    <property type="match status" value="1"/>
</dbReference>
<keyword evidence="8" id="KW-0805">Transcription regulation</keyword>
<dbReference type="InterPro" id="IPR011006">
    <property type="entry name" value="CheY-like_superfamily"/>
</dbReference>
<evidence type="ECO:0000256" key="6">
    <source>
        <dbReference type="ARBA" id="ARBA00022592"/>
    </source>
</evidence>
<evidence type="ECO:0000313" key="17">
    <source>
        <dbReference type="EMBL" id="MFC3146366.1"/>
    </source>
</evidence>
<organism evidence="17 18">
    <name type="scientific">Piscinibacterium candidicorallinum</name>
    <dbReference type="NCBI Taxonomy" id="1793872"/>
    <lineage>
        <taxon>Bacteria</taxon>
        <taxon>Pseudomonadati</taxon>
        <taxon>Pseudomonadota</taxon>
        <taxon>Betaproteobacteria</taxon>
        <taxon>Burkholderiales</taxon>
        <taxon>Piscinibacterium</taxon>
    </lineage>
</organism>
<gene>
    <name evidence="17" type="primary">phoB</name>
    <name evidence="17" type="ORF">ACFOEN_01775</name>
</gene>
<dbReference type="Gene3D" id="1.10.10.10">
    <property type="entry name" value="Winged helix-like DNA-binding domain superfamily/Winged helix DNA-binding domain"/>
    <property type="match status" value="1"/>
</dbReference>
<dbReference type="PANTHER" id="PTHR48111">
    <property type="entry name" value="REGULATOR OF RPOS"/>
    <property type="match status" value="1"/>
</dbReference>
<keyword evidence="6" id="KW-0592">Phosphate transport</keyword>
<dbReference type="InterPro" id="IPR011879">
    <property type="entry name" value="Sig_transdc_resp-reg_PhoB"/>
</dbReference>
<dbReference type="InterPro" id="IPR016032">
    <property type="entry name" value="Sig_transdc_resp-reg_C-effctor"/>
</dbReference>
<evidence type="ECO:0000256" key="1">
    <source>
        <dbReference type="ARBA" id="ARBA00004496"/>
    </source>
</evidence>